<dbReference type="SUPFAM" id="SSF103456">
    <property type="entry name" value="Preprotein translocase SecE subunit"/>
    <property type="match status" value="1"/>
</dbReference>
<evidence type="ECO:0000256" key="8">
    <source>
        <dbReference type="ARBA" id="ARBA00023010"/>
    </source>
</evidence>
<sequence length="163" mass="17942">MAGNKSRSIKTILSSPDLKDNTERERRRCRCARDGNEGETDGPDLGVEQIFSSSPAPEGQLVIPGETTCSSLFVATSSPRVLYIFSYSLIFADMSETFQELADIPKDFVREGSQFVRRCTKPDKREFIKISQAVGMGFLVMGAIGYFVKLIHIPVNQVLVGGA</sequence>
<feature type="transmembrane region" description="Helical" evidence="11">
    <location>
        <begin position="127"/>
        <end position="148"/>
    </location>
</feature>
<comment type="caution">
    <text evidence="12">The sequence shown here is derived from an EMBL/GenBank/DDBJ whole genome shotgun (WGS) entry which is preliminary data.</text>
</comment>
<dbReference type="GO" id="GO:0006605">
    <property type="term" value="P:protein targeting"/>
    <property type="evidence" value="ECO:0007669"/>
    <property type="project" value="InterPro"/>
</dbReference>
<gene>
    <name evidence="12" type="ORF">PEGY_LOCUS5486</name>
</gene>
<evidence type="ECO:0000313" key="13">
    <source>
        <dbReference type="Proteomes" id="UP001154252"/>
    </source>
</evidence>
<comment type="similarity">
    <text evidence="2">Belongs to the SecE/SEC61-gamma family.</text>
</comment>
<dbReference type="InterPro" id="IPR023391">
    <property type="entry name" value="Prot_translocase_SecE_dom_sf"/>
</dbReference>
<feature type="compositionally biased region" description="Basic and acidic residues" evidence="10">
    <location>
        <begin position="17"/>
        <end position="36"/>
    </location>
</feature>
<dbReference type="Gene3D" id="1.20.5.820">
    <property type="entry name" value="Preprotein translocase SecE subunit"/>
    <property type="match status" value="1"/>
</dbReference>
<dbReference type="GO" id="GO:0008320">
    <property type="term" value="F:protein transmembrane transporter activity"/>
    <property type="evidence" value="ECO:0007669"/>
    <property type="project" value="InterPro"/>
</dbReference>
<reference evidence="12" key="1">
    <citation type="submission" date="2021-07" db="EMBL/GenBank/DDBJ databases">
        <authorList>
            <person name="Branca A.L. A."/>
        </authorList>
    </citation>
    <scope>NUCLEOTIDE SEQUENCE</scope>
</reference>
<dbReference type="AlphaFoldDB" id="A0A9W4KCB8"/>
<keyword evidence="4 11" id="KW-0812">Transmembrane</keyword>
<protein>
    <submittedName>
        <fullName evidence="12">Uncharacterized protein</fullName>
    </submittedName>
</protein>
<keyword evidence="3" id="KW-0813">Transport</keyword>
<evidence type="ECO:0000256" key="1">
    <source>
        <dbReference type="ARBA" id="ARBA00004389"/>
    </source>
</evidence>
<keyword evidence="7 11" id="KW-1133">Transmembrane helix</keyword>
<feature type="compositionally biased region" description="Polar residues" evidence="10">
    <location>
        <begin position="1"/>
        <end position="14"/>
    </location>
</feature>
<evidence type="ECO:0000256" key="5">
    <source>
        <dbReference type="ARBA" id="ARBA00022824"/>
    </source>
</evidence>
<dbReference type="OrthoDB" id="2401875at2759"/>
<dbReference type="NCBIfam" id="TIGR00327">
    <property type="entry name" value="secE_euk_arch"/>
    <property type="match status" value="1"/>
</dbReference>
<evidence type="ECO:0000256" key="7">
    <source>
        <dbReference type="ARBA" id="ARBA00022989"/>
    </source>
</evidence>
<keyword evidence="6" id="KW-0653">Protein transport</keyword>
<comment type="subcellular location">
    <subcellularLocation>
        <location evidence="1">Endoplasmic reticulum membrane</location>
        <topology evidence="1">Single-pass membrane protein</topology>
    </subcellularLocation>
</comment>
<evidence type="ECO:0000256" key="11">
    <source>
        <dbReference type="SAM" id="Phobius"/>
    </source>
</evidence>
<proteinExistence type="inferred from homology"/>
<dbReference type="GO" id="GO:0005789">
    <property type="term" value="C:endoplasmic reticulum membrane"/>
    <property type="evidence" value="ECO:0007669"/>
    <property type="project" value="UniProtKB-SubCell"/>
</dbReference>
<dbReference type="EMBL" id="CAJVRC010000863">
    <property type="protein sequence ID" value="CAG8898893.1"/>
    <property type="molecule type" value="Genomic_DNA"/>
</dbReference>
<evidence type="ECO:0000256" key="4">
    <source>
        <dbReference type="ARBA" id="ARBA00022692"/>
    </source>
</evidence>
<dbReference type="PANTHER" id="PTHR12309">
    <property type="entry name" value="SEC61 GAMMA SUBUNIT"/>
    <property type="match status" value="1"/>
</dbReference>
<feature type="region of interest" description="Disordered" evidence="10">
    <location>
        <begin position="1"/>
        <end position="45"/>
    </location>
</feature>
<evidence type="ECO:0000256" key="10">
    <source>
        <dbReference type="SAM" id="MobiDB-lite"/>
    </source>
</evidence>
<accession>A0A9W4KCB8</accession>
<dbReference type="Proteomes" id="UP001154252">
    <property type="component" value="Unassembled WGS sequence"/>
</dbReference>
<evidence type="ECO:0000256" key="2">
    <source>
        <dbReference type="ARBA" id="ARBA00008274"/>
    </source>
</evidence>
<dbReference type="InterPro" id="IPR008158">
    <property type="entry name" value="Translocase_Sec61-g"/>
</dbReference>
<dbReference type="Pfam" id="PF00584">
    <property type="entry name" value="SecE"/>
    <property type="match status" value="1"/>
</dbReference>
<evidence type="ECO:0000256" key="6">
    <source>
        <dbReference type="ARBA" id="ARBA00022927"/>
    </source>
</evidence>
<evidence type="ECO:0000256" key="9">
    <source>
        <dbReference type="ARBA" id="ARBA00023136"/>
    </source>
</evidence>
<evidence type="ECO:0000256" key="3">
    <source>
        <dbReference type="ARBA" id="ARBA00022448"/>
    </source>
</evidence>
<dbReference type="HAMAP" id="MF_00422">
    <property type="entry name" value="SecE"/>
    <property type="match status" value="1"/>
</dbReference>
<keyword evidence="5" id="KW-0256">Endoplasmic reticulum</keyword>
<dbReference type="InterPro" id="IPR001901">
    <property type="entry name" value="Translocase_SecE/Sec61-g"/>
</dbReference>
<keyword evidence="13" id="KW-1185">Reference proteome</keyword>
<evidence type="ECO:0000313" key="12">
    <source>
        <dbReference type="EMBL" id="CAG8898893.1"/>
    </source>
</evidence>
<keyword evidence="9 11" id="KW-0472">Membrane</keyword>
<organism evidence="12 13">
    <name type="scientific">Penicillium egyptiacum</name>
    <dbReference type="NCBI Taxonomy" id="1303716"/>
    <lineage>
        <taxon>Eukaryota</taxon>
        <taxon>Fungi</taxon>
        <taxon>Dikarya</taxon>
        <taxon>Ascomycota</taxon>
        <taxon>Pezizomycotina</taxon>
        <taxon>Eurotiomycetes</taxon>
        <taxon>Eurotiomycetidae</taxon>
        <taxon>Eurotiales</taxon>
        <taxon>Aspergillaceae</taxon>
        <taxon>Penicillium</taxon>
    </lineage>
</organism>
<name>A0A9W4KCB8_9EURO</name>
<dbReference type="GO" id="GO:0006886">
    <property type="term" value="P:intracellular protein transport"/>
    <property type="evidence" value="ECO:0007669"/>
    <property type="project" value="InterPro"/>
</dbReference>
<keyword evidence="8" id="KW-0811">Translocation</keyword>